<feature type="region of interest" description="Disordered" evidence="1">
    <location>
        <begin position="44"/>
        <end position="107"/>
    </location>
</feature>
<dbReference type="EMBL" id="BGPR01051200">
    <property type="protein sequence ID" value="GBO28175.1"/>
    <property type="molecule type" value="Genomic_DNA"/>
</dbReference>
<proteinExistence type="predicted"/>
<comment type="caution">
    <text evidence="2">The sequence shown here is derived from an EMBL/GenBank/DDBJ whole genome shotgun (WGS) entry which is preliminary data.</text>
</comment>
<dbReference type="AlphaFoldDB" id="A0A4Y2VTF9"/>
<accession>A0A4Y2VTF9</accession>
<reference evidence="2 3" key="1">
    <citation type="journal article" date="2019" name="Sci. Rep.">
        <title>Orb-weaving spider Araneus ventricosus genome elucidates the spidroin gene catalogue.</title>
        <authorList>
            <person name="Kono N."/>
            <person name="Nakamura H."/>
            <person name="Ohtoshi R."/>
            <person name="Moran D.A.P."/>
            <person name="Shinohara A."/>
            <person name="Yoshida Y."/>
            <person name="Fujiwara M."/>
            <person name="Mori M."/>
            <person name="Tomita M."/>
            <person name="Arakawa K."/>
        </authorList>
    </citation>
    <scope>NUCLEOTIDE SEQUENCE [LARGE SCALE GENOMIC DNA]</scope>
</reference>
<feature type="compositionally biased region" description="Basic and acidic residues" evidence="1">
    <location>
        <begin position="59"/>
        <end position="68"/>
    </location>
</feature>
<evidence type="ECO:0000313" key="2">
    <source>
        <dbReference type="EMBL" id="GBO28175.1"/>
    </source>
</evidence>
<feature type="compositionally biased region" description="Polar residues" evidence="1">
    <location>
        <begin position="70"/>
        <end position="94"/>
    </location>
</feature>
<gene>
    <name evidence="2" type="ORF">AVEN_40314_1</name>
</gene>
<organism evidence="2 3">
    <name type="scientific">Araneus ventricosus</name>
    <name type="common">Orbweaver spider</name>
    <name type="synonym">Epeira ventricosa</name>
    <dbReference type="NCBI Taxonomy" id="182803"/>
    <lineage>
        <taxon>Eukaryota</taxon>
        <taxon>Metazoa</taxon>
        <taxon>Ecdysozoa</taxon>
        <taxon>Arthropoda</taxon>
        <taxon>Chelicerata</taxon>
        <taxon>Arachnida</taxon>
        <taxon>Araneae</taxon>
        <taxon>Araneomorphae</taxon>
        <taxon>Entelegynae</taxon>
        <taxon>Araneoidea</taxon>
        <taxon>Araneidae</taxon>
        <taxon>Araneus</taxon>
    </lineage>
</organism>
<dbReference type="Proteomes" id="UP000499080">
    <property type="component" value="Unassembled WGS sequence"/>
</dbReference>
<evidence type="ECO:0000313" key="3">
    <source>
        <dbReference type="Proteomes" id="UP000499080"/>
    </source>
</evidence>
<sequence length="157" mass="17689">MGPTGQTKTHQEATFFFFGILSTPAEGSPKLPVEITFHLILHPELPSSPSNLPSNPKKSLREAPKLNDHWSMNNSRDFSLRVSSPSFQRTTQKGSAAPPPREFAETQSGKDPLFVPFLRRKKNGEEKEYVFLNTTRLEVLKLKLYHQVTVTNVVNVT</sequence>
<evidence type="ECO:0000256" key="1">
    <source>
        <dbReference type="SAM" id="MobiDB-lite"/>
    </source>
</evidence>
<name>A0A4Y2VTF9_ARAVE</name>
<protein>
    <submittedName>
        <fullName evidence="2">Uncharacterized protein</fullName>
    </submittedName>
</protein>
<feature type="compositionally biased region" description="Low complexity" evidence="1">
    <location>
        <begin position="45"/>
        <end position="57"/>
    </location>
</feature>
<keyword evidence="3" id="KW-1185">Reference proteome</keyword>